<dbReference type="EMBL" id="LR901365">
    <property type="protein sequence ID" value="CAD7248444.1"/>
    <property type="molecule type" value="Genomic_DNA"/>
</dbReference>
<evidence type="ECO:0000313" key="4">
    <source>
        <dbReference type="Proteomes" id="UP000677054"/>
    </source>
</evidence>
<feature type="domain" description="WAP" evidence="2">
    <location>
        <begin position="125"/>
        <end position="160"/>
    </location>
</feature>
<dbReference type="InterPro" id="IPR036645">
    <property type="entry name" value="Elafin-like_sf"/>
</dbReference>
<dbReference type="EMBL" id="CAJPEV010001848">
    <property type="protein sequence ID" value="CAG0894588.1"/>
    <property type="molecule type" value="Genomic_DNA"/>
</dbReference>
<dbReference type="InterPro" id="IPR008197">
    <property type="entry name" value="WAP_dom"/>
</dbReference>
<evidence type="ECO:0000256" key="1">
    <source>
        <dbReference type="SAM" id="MobiDB-lite"/>
    </source>
</evidence>
<organism evidence="3">
    <name type="scientific">Darwinula stevensoni</name>
    <dbReference type="NCBI Taxonomy" id="69355"/>
    <lineage>
        <taxon>Eukaryota</taxon>
        <taxon>Metazoa</taxon>
        <taxon>Ecdysozoa</taxon>
        <taxon>Arthropoda</taxon>
        <taxon>Crustacea</taxon>
        <taxon>Oligostraca</taxon>
        <taxon>Ostracoda</taxon>
        <taxon>Podocopa</taxon>
        <taxon>Podocopida</taxon>
        <taxon>Darwinulocopina</taxon>
        <taxon>Darwinuloidea</taxon>
        <taxon>Darwinulidae</taxon>
        <taxon>Darwinula</taxon>
    </lineage>
</organism>
<keyword evidence="4" id="KW-1185">Reference proteome</keyword>
<evidence type="ECO:0000259" key="2">
    <source>
        <dbReference type="Pfam" id="PF00095"/>
    </source>
</evidence>
<dbReference type="GO" id="GO:0005576">
    <property type="term" value="C:extracellular region"/>
    <property type="evidence" value="ECO:0007669"/>
    <property type="project" value="InterPro"/>
</dbReference>
<dbReference type="Proteomes" id="UP000677054">
    <property type="component" value="Unassembled WGS sequence"/>
</dbReference>
<accession>A0A7R9A7R2</accession>
<dbReference type="Pfam" id="PF00095">
    <property type="entry name" value="WAP"/>
    <property type="match status" value="1"/>
</dbReference>
<dbReference type="GO" id="GO:0030414">
    <property type="term" value="F:peptidase inhibitor activity"/>
    <property type="evidence" value="ECO:0007669"/>
    <property type="project" value="InterPro"/>
</dbReference>
<feature type="region of interest" description="Disordered" evidence="1">
    <location>
        <begin position="46"/>
        <end position="116"/>
    </location>
</feature>
<feature type="compositionally biased region" description="Gly residues" evidence="1">
    <location>
        <begin position="48"/>
        <end position="116"/>
    </location>
</feature>
<dbReference type="Gene3D" id="4.10.75.10">
    <property type="entry name" value="Elafin-like"/>
    <property type="match status" value="1"/>
</dbReference>
<sequence length="247" mass="25224">MLTSNLSKQLENDFIPCAQMRRHLVLILAVMALVGHNFVTCQRQVGQRGQGGSQGGGPGGPGGSQGGGPGGPGGSQGGGPGGFGGGQGGAQGGPGSNQGGGQGGFGGSKDGGRGGPGANLARLPRCPWSVKGTCTVWCERHLDCHRGEICCFNGCGSSCSSYGESGRGVRCGGTRCDEGEKCISGQRDQCFRDCQSREVCVPKKMVTCESVKCPPGRACVNILEGDCRFGRCEGRSECIRRGGPRRP</sequence>
<name>A0A7R9A7R2_9CRUS</name>
<proteinExistence type="predicted"/>
<reference evidence="3" key="1">
    <citation type="submission" date="2020-11" db="EMBL/GenBank/DDBJ databases">
        <authorList>
            <person name="Tran Van P."/>
        </authorList>
    </citation>
    <scope>NUCLEOTIDE SEQUENCE</scope>
</reference>
<gene>
    <name evidence="3" type="ORF">DSTB1V02_LOCUS8257</name>
</gene>
<protein>
    <recommendedName>
        <fullName evidence="2">WAP domain-containing protein</fullName>
    </recommendedName>
</protein>
<evidence type="ECO:0000313" key="3">
    <source>
        <dbReference type="EMBL" id="CAD7248444.1"/>
    </source>
</evidence>
<dbReference type="AlphaFoldDB" id="A0A7R9A7R2"/>